<evidence type="ECO:0000256" key="4">
    <source>
        <dbReference type="ARBA" id="ARBA00022989"/>
    </source>
</evidence>
<dbReference type="GO" id="GO:0007009">
    <property type="term" value="P:plasma membrane organization"/>
    <property type="evidence" value="ECO:0007669"/>
    <property type="project" value="TreeGrafter"/>
</dbReference>
<keyword evidence="5 7" id="KW-0472">Membrane</keyword>
<evidence type="ECO:0000256" key="6">
    <source>
        <dbReference type="SAM" id="MobiDB-lite"/>
    </source>
</evidence>
<evidence type="ECO:0000313" key="9">
    <source>
        <dbReference type="EMBL" id="CAD7082065.1"/>
    </source>
</evidence>
<comment type="subcellular location">
    <subcellularLocation>
        <location evidence="1">Membrane</location>
        <topology evidence="1">Single-pass membrane protein</topology>
    </subcellularLocation>
</comment>
<dbReference type="InterPro" id="IPR037721">
    <property type="entry name" value="Ferlin"/>
</dbReference>
<sequence>MVPHFFFEFIFYNLFFRNLLQPDFESSDIENVRHYITVYKGMFLKKADYIVQVSFAGFLGKTKVAKSCTHPEWNEQFSLSWLFPSLCRTFLIQVLANELLQWKCICNFEVHFDDITFPEYCSNLVEAFLHSYKNSSNYKYFKQESPHGIIRLSGFFPDYRLKFEADQILKDLTEIMRRQLYNYKLFEIKYDKNEAVHAKCLRAIISSFQEKVVQERGHIEYSGFKQLTDWDKERIRYITDYLDALILSFDHFRKILKSSRKNYLANVRLVYNDLAIIMKEIESLTRQRLQDLWPDIVLQVTCGGTLIANCRLNPIDYMFSPRMNCAGRLSGKRHQLICKSINCKHTCRDCGCIAAKVDGWIWIGTEAEYQDHCKPSGWNFKEPMFFASSEETTFSTRVYIHQAKIRPGNEKLTGECNAQARITFLEYSQVTKSVCQSLSPVWNQVITLDHAVLPGRCKLYMENPILVAIELFCLDGKGNPDYLGCGVLRLCVRGRNSDDQLQVLYERNASIQTAGEMVKKKMVLQKLKALTNMFPPPLKWIPISADGAVTAEVLISGELIEEKDDFHDSNIEVLTKLPAEICPVNKKFRVEVIFIGFRNFRKSYYKAPMGAFRMKLFFADLSLVSGPSAPRNGQSINFTDFYSTGIVHLPEQQEYWPPVIMTHIQITKGNQEFTIGAAMLSNAHRYLMNEEVSCSSNKTVTFEDDDDSSRATHLEMETSFYSETHAETTPLLSKARKPENVLSTKWQIIPSLLAKLKGQRKDPTIEASPKEEREFSWWTKFYNSVEHGDDNAIDVTKHHLVIYGSELENQIEFNFLQDWAEPVPLIRGIQHKRNGPPKEESYASIKCHIEVKKCKSQSQNVGPNEKLLKNARNVRFQEICSLLVDMEVVVRVYIVQGLRIRSMDRYSESDSYVKLQFGDKVISDRANYIPNQTNPVFGKVFQIEGIIPREHILHISLYDRDLFDDLIGCTNIDLEDRLRSKHRAAIGISNEYSESGYNVWRDLKSPRNILHEVAAKYDLDPPEIKEDKLYFAGKVFSDTSKISRDEKLENRLCLSVLKKLDEIPEIGYKLVPEHVETRSLYRTNRPGIEQGKLQLWVEIYEKDNVPPPLDITPIPARKYELRAIILNTSGVILDEKNIFGKKMSDIYLKGWLEDIDEAQYTDVHYRSLNGEGNFNWRMIFPLRYSRVEDKMVLRKKAAIYERFDTEVKVPPVFYLQIWDNDVFSPDDFLGVVNVNLSHFKEPVTTAKKCSLRQQTKYVNLFNVGTVKGWFPAEGKFSDGSIGLTGKVEMILQVLTEPEAASRPAGLGRNPPEQLPDPKRPETSFSWFANPFLSFKHILMPQIKKCLCYICIVVIIVALIITFIYALPGQLMKKTVGL</sequence>
<evidence type="ECO:0000256" key="7">
    <source>
        <dbReference type="SAM" id="Phobius"/>
    </source>
</evidence>
<dbReference type="InParanoid" id="A0A7R8YS11"/>
<dbReference type="InterPro" id="IPR000008">
    <property type="entry name" value="C2_dom"/>
</dbReference>
<dbReference type="Pfam" id="PF16165">
    <property type="entry name" value="Ferlin_C"/>
    <property type="match status" value="1"/>
</dbReference>
<dbReference type="CDD" id="cd04037">
    <property type="entry name" value="C2E_Ferlin"/>
    <property type="match status" value="1"/>
</dbReference>
<evidence type="ECO:0000256" key="3">
    <source>
        <dbReference type="ARBA" id="ARBA00022737"/>
    </source>
</evidence>
<keyword evidence="2 7" id="KW-0812">Transmembrane</keyword>
<dbReference type="EMBL" id="LR899010">
    <property type="protein sequence ID" value="CAD7082065.1"/>
    <property type="molecule type" value="Genomic_DNA"/>
</dbReference>
<evidence type="ECO:0000256" key="1">
    <source>
        <dbReference type="ARBA" id="ARBA00004167"/>
    </source>
</evidence>
<dbReference type="InterPro" id="IPR032362">
    <property type="entry name" value="Ferlin_C"/>
</dbReference>
<dbReference type="OrthoDB" id="10059618at2759"/>
<dbReference type="SUPFAM" id="SSF49562">
    <property type="entry name" value="C2 domain (Calcium/lipid-binding domain, CaLB)"/>
    <property type="match status" value="4"/>
</dbReference>
<evidence type="ECO:0000259" key="8">
    <source>
        <dbReference type="PROSITE" id="PS50004"/>
    </source>
</evidence>
<reference evidence="9 10" key="1">
    <citation type="submission" date="2020-11" db="EMBL/GenBank/DDBJ databases">
        <authorList>
            <person name="Wallbank WR R."/>
            <person name="Pardo Diaz C."/>
            <person name="Kozak K."/>
            <person name="Martin S."/>
            <person name="Jiggins C."/>
            <person name="Moest M."/>
            <person name="Warren A I."/>
            <person name="Generalovic N T."/>
            <person name="Byers J.R.P. K."/>
            <person name="Montejo-Kovacevich G."/>
            <person name="Yen C E."/>
        </authorList>
    </citation>
    <scope>NUCLEOTIDE SEQUENCE [LARGE SCALE GENOMIC DNA]</scope>
</reference>
<dbReference type="Gene3D" id="2.60.40.150">
    <property type="entry name" value="C2 domain"/>
    <property type="match status" value="3"/>
</dbReference>
<dbReference type="InterPro" id="IPR012561">
    <property type="entry name" value="Ferlin_B-domain"/>
</dbReference>
<organism evidence="9 10">
    <name type="scientific">Hermetia illucens</name>
    <name type="common">Black soldier fly</name>
    <dbReference type="NCBI Taxonomy" id="343691"/>
    <lineage>
        <taxon>Eukaryota</taxon>
        <taxon>Metazoa</taxon>
        <taxon>Ecdysozoa</taxon>
        <taxon>Arthropoda</taxon>
        <taxon>Hexapoda</taxon>
        <taxon>Insecta</taxon>
        <taxon>Pterygota</taxon>
        <taxon>Neoptera</taxon>
        <taxon>Endopterygota</taxon>
        <taxon>Diptera</taxon>
        <taxon>Brachycera</taxon>
        <taxon>Stratiomyomorpha</taxon>
        <taxon>Stratiomyidae</taxon>
        <taxon>Hermetiinae</taxon>
        <taxon>Hermetia</taxon>
    </lineage>
</organism>
<accession>A0A7R8YS11</accession>
<proteinExistence type="predicted"/>
<dbReference type="SMART" id="SM00239">
    <property type="entry name" value="C2"/>
    <property type="match status" value="3"/>
</dbReference>
<keyword evidence="4 7" id="KW-1133">Transmembrane helix</keyword>
<feature type="region of interest" description="Disordered" evidence="6">
    <location>
        <begin position="1300"/>
        <end position="1319"/>
    </location>
</feature>
<dbReference type="PROSITE" id="PS50004">
    <property type="entry name" value="C2"/>
    <property type="match status" value="3"/>
</dbReference>
<dbReference type="SMART" id="SM01201">
    <property type="entry name" value="FerB"/>
    <property type="match status" value="1"/>
</dbReference>
<dbReference type="InterPro" id="IPR037725">
    <property type="entry name" value="C2F_Ferlin"/>
</dbReference>
<evidence type="ECO:0000313" key="10">
    <source>
        <dbReference type="Proteomes" id="UP000594454"/>
    </source>
</evidence>
<feature type="transmembrane region" description="Helical" evidence="7">
    <location>
        <begin position="1346"/>
        <end position="1366"/>
    </location>
</feature>
<dbReference type="PANTHER" id="PTHR12546:SF60">
    <property type="entry name" value="MISFIRE, ISOFORM F"/>
    <property type="match status" value="1"/>
</dbReference>
<dbReference type="FunCoup" id="A0A7R8YS11">
    <property type="interactions" value="40"/>
</dbReference>
<feature type="domain" description="C2" evidence="8">
    <location>
        <begin position="1101"/>
        <end position="1250"/>
    </location>
</feature>
<name>A0A7R8YS11_HERIL</name>
<dbReference type="GO" id="GO:0016020">
    <property type="term" value="C:membrane"/>
    <property type="evidence" value="ECO:0007669"/>
    <property type="project" value="UniProtKB-SubCell"/>
</dbReference>
<dbReference type="InterPro" id="IPR037724">
    <property type="entry name" value="C2E_Ferlin"/>
</dbReference>
<evidence type="ECO:0000256" key="5">
    <source>
        <dbReference type="ARBA" id="ARBA00023136"/>
    </source>
</evidence>
<dbReference type="CDD" id="cd08374">
    <property type="entry name" value="C2F_Ferlin"/>
    <property type="match status" value="1"/>
</dbReference>
<dbReference type="Pfam" id="PF00168">
    <property type="entry name" value="C2"/>
    <property type="match status" value="3"/>
</dbReference>
<dbReference type="Proteomes" id="UP000594454">
    <property type="component" value="Chromosome 2"/>
</dbReference>
<evidence type="ECO:0000256" key="2">
    <source>
        <dbReference type="ARBA" id="ARBA00022692"/>
    </source>
</evidence>
<keyword evidence="10" id="KW-1185">Reference proteome</keyword>
<protein>
    <recommendedName>
        <fullName evidence="8">C2 domain-containing protein</fullName>
    </recommendedName>
</protein>
<dbReference type="InterPro" id="IPR055072">
    <property type="entry name" value="Ferlin_DSRM"/>
</dbReference>
<dbReference type="Pfam" id="PF22901">
    <property type="entry name" value="dsrm_Ferlin"/>
    <property type="match status" value="1"/>
</dbReference>
<gene>
    <name evidence="9" type="ORF">HERILL_LOCUS5133</name>
</gene>
<dbReference type="PANTHER" id="PTHR12546">
    <property type="entry name" value="FER-1-LIKE"/>
    <property type="match status" value="1"/>
</dbReference>
<feature type="domain" description="C2" evidence="8">
    <location>
        <begin position="379"/>
        <end position="505"/>
    </location>
</feature>
<feature type="domain" description="C2" evidence="8">
    <location>
        <begin position="863"/>
        <end position="987"/>
    </location>
</feature>
<keyword evidence="3" id="KW-0677">Repeat</keyword>
<dbReference type="InterPro" id="IPR035892">
    <property type="entry name" value="C2_domain_sf"/>
</dbReference>